<dbReference type="NCBIfam" id="TIGR02283">
    <property type="entry name" value="MltB_2"/>
    <property type="match status" value="1"/>
</dbReference>
<dbReference type="Pfam" id="PF13406">
    <property type="entry name" value="SLT_2"/>
    <property type="match status" value="1"/>
</dbReference>
<comment type="caution">
    <text evidence="4">The sequence shown here is derived from an EMBL/GenBank/DDBJ whole genome shotgun (WGS) entry which is preliminary data.</text>
</comment>
<dbReference type="RefSeq" id="WP_074835921.1">
    <property type="nucleotide sequence ID" value="NZ_CATLQZ010000012.1"/>
</dbReference>
<dbReference type="InterPro" id="IPR043426">
    <property type="entry name" value="MltB-like"/>
</dbReference>
<keyword evidence="1" id="KW-0732">Signal</keyword>
<dbReference type="InterPro" id="IPR031304">
    <property type="entry name" value="SLT_2"/>
</dbReference>
<dbReference type="SUPFAM" id="SSF53955">
    <property type="entry name" value="Lysozyme-like"/>
    <property type="match status" value="1"/>
</dbReference>
<proteinExistence type="predicted"/>
<gene>
    <name evidence="4" type="ORF">SAMN04487940_104105</name>
</gene>
<feature type="domain" description="Peptidoglycan binding-like" evidence="2">
    <location>
        <begin position="392"/>
        <end position="446"/>
    </location>
</feature>
<protein>
    <submittedName>
        <fullName evidence="4">Lytic murein transglycosylase</fullName>
    </submittedName>
</protein>
<evidence type="ECO:0000259" key="2">
    <source>
        <dbReference type="Pfam" id="PF01471"/>
    </source>
</evidence>
<dbReference type="Gene3D" id="1.10.8.350">
    <property type="entry name" value="Bacterial muramidase"/>
    <property type="match status" value="1"/>
</dbReference>
<dbReference type="Gene3D" id="1.10.530.10">
    <property type="match status" value="1"/>
</dbReference>
<dbReference type="EMBL" id="FNYY01000004">
    <property type="protein sequence ID" value="SEJ22418.1"/>
    <property type="molecule type" value="Genomic_DNA"/>
</dbReference>
<dbReference type="InterPro" id="IPR023346">
    <property type="entry name" value="Lysozyme-like_dom_sf"/>
</dbReference>
<dbReference type="InterPro" id="IPR011970">
    <property type="entry name" value="MltB_2"/>
</dbReference>
<dbReference type="CDD" id="cd13399">
    <property type="entry name" value="Slt35-like"/>
    <property type="match status" value="1"/>
</dbReference>
<evidence type="ECO:0000313" key="5">
    <source>
        <dbReference type="Proteomes" id="UP000182932"/>
    </source>
</evidence>
<evidence type="ECO:0000313" key="4">
    <source>
        <dbReference type="EMBL" id="SEJ22418.1"/>
    </source>
</evidence>
<dbReference type="InterPro" id="IPR002477">
    <property type="entry name" value="Peptidoglycan-bd-like"/>
</dbReference>
<reference evidence="4 5" key="1">
    <citation type="submission" date="2016-10" db="EMBL/GenBank/DDBJ databases">
        <authorList>
            <person name="Varghese N."/>
            <person name="Submissions S."/>
        </authorList>
    </citation>
    <scope>NUCLEOTIDE SEQUENCE [LARGE SCALE GENOMIC DNA]</scope>
    <source>
        <strain evidence="4 5">FF3</strain>
    </source>
</reference>
<evidence type="ECO:0000256" key="1">
    <source>
        <dbReference type="SAM" id="SignalP"/>
    </source>
</evidence>
<dbReference type="GeneID" id="80817795"/>
<dbReference type="Pfam" id="PF01471">
    <property type="entry name" value="PG_binding_1"/>
    <property type="match status" value="1"/>
</dbReference>
<dbReference type="InterPro" id="IPR036366">
    <property type="entry name" value="PGBDSf"/>
</dbReference>
<feature type="chain" id="PRO_5037975966" evidence="1">
    <location>
        <begin position="21"/>
        <end position="447"/>
    </location>
</feature>
<dbReference type="FunFam" id="1.10.8.350:FF:000001">
    <property type="entry name" value="Lytic murein transglycosylase B"/>
    <property type="match status" value="1"/>
</dbReference>
<dbReference type="Proteomes" id="UP000182932">
    <property type="component" value="Unassembled WGS sequence"/>
</dbReference>
<evidence type="ECO:0000259" key="3">
    <source>
        <dbReference type="Pfam" id="PF13406"/>
    </source>
</evidence>
<dbReference type="AlphaFoldDB" id="A0A975W8X4"/>
<name>A0A975W8X4_9RHOB</name>
<dbReference type="Gene3D" id="1.10.101.10">
    <property type="entry name" value="PGBD-like superfamily/PGBD"/>
    <property type="match status" value="1"/>
</dbReference>
<dbReference type="SUPFAM" id="SSF47090">
    <property type="entry name" value="PGBD-like"/>
    <property type="match status" value="1"/>
</dbReference>
<feature type="signal peptide" evidence="1">
    <location>
        <begin position="1"/>
        <end position="20"/>
    </location>
</feature>
<dbReference type="GO" id="GO:0009253">
    <property type="term" value="P:peptidoglycan catabolic process"/>
    <property type="evidence" value="ECO:0007669"/>
    <property type="project" value="TreeGrafter"/>
</dbReference>
<dbReference type="PANTHER" id="PTHR30163:SF8">
    <property type="entry name" value="LYTIC MUREIN TRANSGLYCOSYLASE"/>
    <property type="match status" value="1"/>
</dbReference>
<keyword evidence="5" id="KW-1185">Reference proteome</keyword>
<feature type="domain" description="Transglycosylase SLT" evidence="3">
    <location>
        <begin position="80"/>
        <end position="370"/>
    </location>
</feature>
<dbReference type="InterPro" id="IPR036365">
    <property type="entry name" value="PGBD-like_sf"/>
</dbReference>
<accession>A0A975W8X4</accession>
<dbReference type="GO" id="GO:0008933">
    <property type="term" value="F:peptidoglycan lytic transglycosylase activity"/>
    <property type="evidence" value="ECO:0007669"/>
    <property type="project" value="TreeGrafter"/>
</dbReference>
<dbReference type="PANTHER" id="PTHR30163">
    <property type="entry name" value="MEMBRANE-BOUND LYTIC MUREIN TRANSGLYCOSYLASE B"/>
    <property type="match status" value="1"/>
</dbReference>
<sequence length="447" mass="48570">MSLKSFAALSLLLMSAGTQAAADAGSLRPKARPAVQVHGVHLRELLVTPVSLRPQARPAGWAARPTAAAPAATAEDARLQGWIAGYRRRALAAGIPAQVFDRAFRGVTYDPQIIARDRSQTEFTKTVEQYLAIAASDKRIADGRAALAAEGRTLARIEARYGVDRDIVTAIWGLESAYGTRRGDLSVIRSLATLAFDGRRGQFFEQQLTEALRILARGDTTPEKMTGSWAGAMGHTQFIPTSYQAYAVDFTGDGRRDIWSADPSDALASTAAYLERFGWIKGMPWGVEVTLPRDFDYGQLSSKVKRMPSDWARAGVLGMDGRPVPDHGSAYVLLPAGARGAAFLVFKNFDVIKRYNNSDLYALGVGHLSDRITGGDAVQGGWPEDDRALVRAERHELQRRLTAKGFDTGGIDGNIGPDTRAALMRYQRSIGAVPDGNASWQILKRLR</sequence>
<organism evidence="4 5">
    <name type="scientific">Marinovum algicola</name>
    <dbReference type="NCBI Taxonomy" id="42444"/>
    <lineage>
        <taxon>Bacteria</taxon>
        <taxon>Pseudomonadati</taxon>
        <taxon>Pseudomonadota</taxon>
        <taxon>Alphaproteobacteria</taxon>
        <taxon>Rhodobacterales</taxon>
        <taxon>Roseobacteraceae</taxon>
        <taxon>Marinovum</taxon>
    </lineage>
</organism>